<evidence type="ECO:0000313" key="2">
    <source>
        <dbReference type="Proteomes" id="UP000030416"/>
    </source>
</evidence>
<comment type="caution">
    <text evidence="1">The sequence shown here is derived from an EMBL/GenBank/DDBJ whole genome shotgun (WGS) entry which is preliminary data.</text>
</comment>
<keyword evidence="2" id="KW-1185">Reference proteome</keyword>
<dbReference type="AlphaFoldDB" id="A0A0A3IFE8"/>
<dbReference type="eggNOG" id="ENOG5032UHX">
    <property type="taxonomic scope" value="Bacteria"/>
</dbReference>
<dbReference type="PROSITE" id="PS51257">
    <property type="entry name" value="PROKAR_LIPOPROTEIN"/>
    <property type="match status" value="1"/>
</dbReference>
<protein>
    <submittedName>
        <fullName evidence="1">Uncharacterized protein</fullName>
    </submittedName>
</protein>
<accession>A0A0A3IFE8</accession>
<gene>
    <name evidence="1" type="ORF">CD29_19465</name>
</gene>
<evidence type="ECO:0000313" key="1">
    <source>
        <dbReference type="EMBL" id="KGR73587.1"/>
    </source>
</evidence>
<organism evidence="1 2">
    <name type="scientific">Ureibacillus manganicus DSM 26584</name>
    <dbReference type="NCBI Taxonomy" id="1384049"/>
    <lineage>
        <taxon>Bacteria</taxon>
        <taxon>Bacillati</taxon>
        <taxon>Bacillota</taxon>
        <taxon>Bacilli</taxon>
        <taxon>Bacillales</taxon>
        <taxon>Caryophanaceae</taxon>
        <taxon>Ureibacillus</taxon>
    </lineage>
</organism>
<name>A0A0A3IFE8_9BACL</name>
<sequence length="171" mass="19412">MVRKYSLLMLTTILLLLLLAGCGKPVEEQIEMGMANVETAFNEGPLETNSEIGKIKVYIPTGYTIEESEDESNYLVKKDNHQFILFVNPNEQKNSRLLYDLFKQNQAKEIVEEKTFEMNDTFGFAAILQNDEENYELIVNSGGVKISTLSSAKNIDIILQEMMQIVQSVSF</sequence>
<dbReference type="EMBL" id="JPVN01000044">
    <property type="protein sequence ID" value="KGR73587.1"/>
    <property type="molecule type" value="Genomic_DNA"/>
</dbReference>
<proteinExistence type="predicted"/>
<dbReference type="Proteomes" id="UP000030416">
    <property type="component" value="Unassembled WGS sequence"/>
</dbReference>
<dbReference type="STRING" id="1384049.CD29_19465"/>
<reference evidence="1 2" key="1">
    <citation type="submission" date="2014-02" db="EMBL/GenBank/DDBJ databases">
        <title>Draft genome sequence of Lysinibacillus manganicus DSM 26584T.</title>
        <authorList>
            <person name="Zhang F."/>
            <person name="Wang G."/>
            <person name="Zhang L."/>
        </authorList>
    </citation>
    <scope>NUCLEOTIDE SEQUENCE [LARGE SCALE GENOMIC DNA]</scope>
    <source>
        <strain evidence="1 2">DSM 26584</strain>
    </source>
</reference>